<gene>
    <name evidence="1" type="ORF">S06H3_48394</name>
</gene>
<dbReference type="AlphaFoldDB" id="X1PGW9"/>
<sequence length="34" mass="3937">VTVFASGRMLIENLPADSEKRARKIIKEIITHWL</sequence>
<protein>
    <submittedName>
        <fullName evidence="1">Uncharacterized protein</fullName>
    </submittedName>
</protein>
<feature type="non-terminal residue" evidence="1">
    <location>
        <position position="1"/>
    </location>
</feature>
<dbReference type="EMBL" id="BARV01030470">
    <property type="protein sequence ID" value="GAI41731.1"/>
    <property type="molecule type" value="Genomic_DNA"/>
</dbReference>
<name>X1PGW9_9ZZZZ</name>
<evidence type="ECO:0000313" key="1">
    <source>
        <dbReference type="EMBL" id="GAI41731.1"/>
    </source>
</evidence>
<reference evidence="1" key="1">
    <citation type="journal article" date="2014" name="Front. Microbiol.">
        <title>High frequency of phylogenetically diverse reductive dehalogenase-homologous genes in deep subseafloor sedimentary metagenomes.</title>
        <authorList>
            <person name="Kawai M."/>
            <person name="Futagami T."/>
            <person name="Toyoda A."/>
            <person name="Takaki Y."/>
            <person name="Nishi S."/>
            <person name="Hori S."/>
            <person name="Arai W."/>
            <person name="Tsubouchi T."/>
            <person name="Morono Y."/>
            <person name="Uchiyama I."/>
            <person name="Ito T."/>
            <person name="Fujiyama A."/>
            <person name="Inagaki F."/>
            <person name="Takami H."/>
        </authorList>
    </citation>
    <scope>NUCLEOTIDE SEQUENCE</scope>
    <source>
        <strain evidence="1">Expedition CK06-06</strain>
    </source>
</reference>
<accession>X1PGW9</accession>
<organism evidence="1">
    <name type="scientific">marine sediment metagenome</name>
    <dbReference type="NCBI Taxonomy" id="412755"/>
    <lineage>
        <taxon>unclassified sequences</taxon>
        <taxon>metagenomes</taxon>
        <taxon>ecological metagenomes</taxon>
    </lineage>
</organism>
<comment type="caution">
    <text evidence="1">The sequence shown here is derived from an EMBL/GenBank/DDBJ whole genome shotgun (WGS) entry which is preliminary data.</text>
</comment>
<proteinExistence type="predicted"/>